<feature type="transmembrane region" description="Helical" evidence="9">
    <location>
        <begin position="92"/>
        <end position="117"/>
    </location>
</feature>
<evidence type="ECO:0000256" key="6">
    <source>
        <dbReference type="ARBA" id="ARBA00022970"/>
    </source>
</evidence>
<dbReference type="RefSeq" id="WP_163301493.1">
    <property type="nucleotide sequence ID" value="NZ_JAAGRQ010000019.1"/>
</dbReference>
<dbReference type="PANTHER" id="PTHR32195">
    <property type="entry name" value="OS07G0662800 PROTEIN"/>
    <property type="match status" value="1"/>
</dbReference>
<dbReference type="Pfam" id="PF03222">
    <property type="entry name" value="Trp_Tyr_perm"/>
    <property type="match status" value="1"/>
</dbReference>
<feature type="transmembrane region" description="Helical" evidence="9">
    <location>
        <begin position="318"/>
        <end position="336"/>
    </location>
</feature>
<dbReference type="PANTHER" id="PTHR32195:SF26">
    <property type="entry name" value="TRYPTOPHAN OR TYROSINE TRANSPORTER PROTEIN"/>
    <property type="match status" value="1"/>
</dbReference>
<dbReference type="InterPro" id="IPR018227">
    <property type="entry name" value="Amino_acid_transport_2"/>
</dbReference>
<evidence type="ECO:0000256" key="8">
    <source>
        <dbReference type="ARBA" id="ARBA00023136"/>
    </source>
</evidence>
<feature type="transmembrane region" description="Helical" evidence="9">
    <location>
        <begin position="123"/>
        <end position="145"/>
    </location>
</feature>
<evidence type="ECO:0000256" key="7">
    <source>
        <dbReference type="ARBA" id="ARBA00022989"/>
    </source>
</evidence>
<evidence type="ECO:0000256" key="4">
    <source>
        <dbReference type="ARBA" id="ARBA00022519"/>
    </source>
</evidence>
<evidence type="ECO:0000256" key="9">
    <source>
        <dbReference type="SAM" id="Phobius"/>
    </source>
</evidence>
<keyword evidence="5 9" id="KW-0812">Transmembrane</keyword>
<reference evidence="10 11" key="1">
    <citation type="submission" date="2020-02" db="EMBL/GenBank/DDBJ databases">
        <title>Comparative genomics of sulfur disproportionating microorganisms.</title>
        <authorList>
            <person name="Ward L.M."/>
            <person name="Bertran E."/>
            <person name="Johnston D.T."/>
        </authorList>
    </citation>
    <scope>NUCLEOTIDE SEQUENCE [LARGE SCALE GENOMIC DNA]</scope>
    <source>
        <strain evidence="10 11">DSM 3696</strain>
    </source>
</reference>
<gene>
    <name evidence="10" type="ORF">G3N56_06755</name>
</gene>
<feature type="transmembrane region" description="Helical" evidence="9">
    <location>
        <begin position="277"/>
        <end position="298"/>
    </location>
</feature>
<dbReference type="AlphaFoldDB" id="A0A7K3NJS3"/>
<feature type="transmembrane region" description="Helical" evidence="9">
    <location>
        <begin position="152"/>
        <end position="173"/>
    </location>
</feature>
<keyword evidence="2" id="KW-0813">Transport</keyword>
<evidence type="ECO:0000256" key="3">
    <source>
        <dbReference type="ARBA" id="ARBA00022475"/>
    </source>
</evidence>
<feature type="transmembrane region" description="Helical" evidence="9">
    <location>
        <begin position="42"/>
        <end position="64"/>
    </location>
</feature>
<dbReference type="EMBL" id="JAAGRQ010000019">
    <property type="protein sequence ID" value="NDY56442.1"/>
    <property type="molecule type" value="Genomic_DNA"/>
</dbReference>
<dbReference type="GO" id="GO:0003333">
    <property type="term" value="P:amino acid transmembrane transport"/>
    <property type="evidence" value="ECO:0007669"/>
    <property type="project" value="InterPro"/>
</dbReference>
<dbReference type="Gene3D" id="1.20.1740.10">
    <property type="entry name" value="Amino acid/polyamine transporter I"/>
    <property type="match status" value="1"/>
</dbReference>
<name>A0A7K3NJS3_9BACT</name>
<comment type="caution">
    <text evidence="10">The sequence shown here is derived from an EMBL/GenBank/DDBJ whole genome shotgun (WGS) entry which is preliminary data.</text>
</comment>
<accession>A0A7K3NJS3</accession>
<keyword evidence="7 9" id="KW-1133">Transmembrane helix</keyword>
<proteinExistence type="predicted"/>
<evidence type="ECO:0000256" key="1">
    <source>
        <dbReference type="ARBA" id="ARBA00004429"/>
    </source>
</evidence>
<keyword evidence="6" id="KW-0029">Amino-acid transport</keyword>
<dbReference type="Proteomes" id="UP000469724">
    <property type="component" value="Unassembled WGS sequence"/>
</dbReference>
<feature type="transmembrane region" description="Helical" evidence="9">
    <location>
        <begin position="342"/>
        <end position="362"/>
    </location>
</feature>
<keyword evidence="3" id="KW-1003">Cell membrane</keyword>
<comment type="subcellular location">
    <subcellularLocation>
        <location evidence="1">Cell inner membrane</location>
        <topology evidence="1">Multi-pass membrane protein</topology>
    </subcellularLocation>
</comment>
<dbReference type="GO" id="GO:0015173">
    <property type="term" value="F:aromatic amino acid transmembrane transporter activity"/>
    <property type="evidence" value="ECO:0007669"/>
    <property type="project" value="InterPro"/>
</dbReference>
<keyword evidence="4" id="KW-0997">Cell inner membrane</keyword>
<keyword evidence="8 9" id="KW-0472">Membrane</keyword>
<dbReference type="InterPro" id="IPR013059">
    <property type="entry name" value="Trp_tyr_transpt"/>
</dbReference>
<evidence type="ECO:0000313" key="10">
    <source>
        <dbReference type="EMBL" id="NDY56442.1"/>
    </source>
</evidence>
<feature type="transmembrane region" description="Helical" evidence="9">
    <location>
        <begin position="12"/>
        <end position="36"/>
    </location>
</feature>
<evidence type="ECO:0000256" key="2">
    <source>
        <dbReference type="ARBA" id="ARBA00022448"/>
    </source>
</evidence>
<protein>
    <submittedName>
        <fullName evidence="10">Tryptophan/tyrosine permease</fullName>
    </submittedName>
</protein>
<organism evidence="10 11">
    <name type="scientific">Desulfolutivibrio sulfodismutans</name>
    <dbReference type="NCBI Taxonomy" id="63561"/>
    <lineage>
        <taxon>Bacteria</taxon>
        <taxon>Pseudomonadati</taxon>
        <taxon>Thermodesulfobacteriota</taxon>
        <taxon>Desulfovibrionia</taxon>
        <taxon>Desulfovibrionales</taxon>
        <taxon>Desulfovibrionaceae</taxon>
        <taxon>Desulfolutivibrio</taxon>
    </lineage>
</organism>
<keyword evidence="11" id="KW-1185">Reference proteome</keyword>
<feature type="transmembrane region" description="Helical" evidence="9">
    <location>
        <begin position="374"/>
        <end position="392"/>
    </location>
</feature>
<dbReference type="GO" id="GO:0005886">
    <property type="term" value="C:plasma membrane"/>
    <property type="evidence" value="ECO:0007669"/>
    <property type="project" value="UniProtKB-SubCell"/>
</dbReference>
<feature type="transmembrane region" description="Helical" evidence="9">
    <location>
        <begin position="223"/>
        <end position="245"/>
    </location>
</feature>
<evidence type="ECO:0000313" key="11">
    <source>
        <dbReference type="Proteomes" id="UP000469724"/>
    </source>
</evidence>
<evidence type="ECO:0000256" key="5">
    <source>
        <dbReference type="ARBA" id="ARBA00022692"/>
    </source>
</evidence>
<feature type="transmembrane region" description="Helical" evidence="9">
    <location>
        <begin position="185"/>
        <end position="202"/>
    </location>
</feature>
<dbReference type="PRINTS" id="PR00166">
    <property type="entry name" value="AROAAPRMEASE"/>
</dbReference>
<sequence length="409" mass="44059">MTSSPATPQASLVNILSIGFLIVGNLIGAGILALPINTGLSGFIPSMFGLFLTSAAMFYSAIILSREAVGRQRSTFNFPSLYLEHLGVGGKWVAVVANLIILYGLLTAYLTGITAIINKLFDLNIPTVWLMLGFFLMTSLISLASVDKIMKYIAVIVVVKCGMFVVIAWMGGMHVKAANLSHSDWALFVCGIPILVTAFHFHNIIPAICESLRWNQKTINKTMLVGMSLGFAMNATWLLVGIGVLPLDNSPVGLINAFEQNLPATIPLAQIMNSETFLILAGAFSLAAITTAYLANGLGLIGFMDDLTNQFTGRTNPILSRALAFLPPLLIALVYPDIFLEAINFAGGFGIVTLFGILPSIIAIRRARTPVEKGLGVAMLVLFALFFLAEAGQEFGMLKITPETEHWQQ</sequence>